<comment type="caution">
    <text evidence="2">The sequence shown here is derived from an EMBL/GenBank/DDBJ whole genome shotgun (WGS) entry which is preliminary data.</text>
</comment>
<feature type="compositionally biased region" description="Low complexity" evidence="1">
    <location>
        <begin position="70"/>
        <end position="80"/>
    </location>
</feature>
<gene>
    <name evidence="2" type="ORF">Ahy_A04g017821</name>
</gene>
<keyword evidence="3" id="KW-1185">Reference proteome</keyword>
<proteinExistence type="predicted"/>
<evidence type="ECO:0000313" key="2">
    <source>
        <dbReference type="EMBL" id="RYR60757.1"/>
    </source>
</evidence>
<dbReference type="EMBL" id="SDMP01000004">
    <property type="protein sequence ID" value="RYR60757.1"/>
    <property type="molecule type" value="Genomic_DNA"/>
</dbReference>
<sequence length="158" mass="18314">MLKVDELTSIHSRNKFARICVEIDLRKKIVPFFTTIGKDFNIVYEELHQICFNCDKYRHRIIEQCSKMMTKITTNTTTDSTEGRKPGGDEGNNEPEELVKYSKKERRLNRGKSGKHTNQIQEGNQEKEENNLDTTPVEMSEAWKDTQVARTSKKSATK</sequence>
<evidence type="ECO:0000313" key="3">
    <source>
        <dbReference type="Proteomes" id="UP000289738"/>
    </source>
</evidence>
<dbReference type="Proteomes" id="UP000289738">
    <property type="component" value="Chromosome A04"/>
</dbReference>
<reference evidence="2 3" key="1">
    <citation type="submission" date="2019-01" db="EMBL/GenBank/DDBJ databases">
        <title>Sequencing of cultivated peanut Arachis hypogaea provides insights into genome evolution and oil improvement.</title>
        <authorList>
            <person name="Chen X."/>
        </authorList>
    </citation>
    <scope>NUCLEOTIDE SEQUENCE [LARGE SCALE GENOMIC DNA]</scope>
    <source>
        <strain evidence="3">cv. Fuhuasheng</strain>
        <tissue evidence="2">Leaves</tissue>
    </source>
</reference>
<accession>A0A445DC88</accession>
<name>A0A445DC88_ARAHY</name>
<feature type="compositionally biased region" description="Basic residues" evidence="1">
    <location>
        <begin position="103"/>
        <end position="115"/>
    </location>
</feature>
<feature type="region of interest" description="Disordered" evidence="1">
    <location>
        <begin position="69"/>
        <end position="158"/>
    </location>
</feature>
<dbReference type="InterPro" id="IPR040256">
    <property type="entry name" value="At4g02000-like"/>
</dbReference>
<dbReference type="AlphaFoldDB" id="A0A445DC88"/>
<protein>
    <submittedName>
        <fullName evidence="2">Uncharacterized protein</fullName>
    </submittedName>
</protein>
<dbReference type="PANTHER" id="PTHR31286">
    <property type="entry name" value="GLYCINE-RICH CELL WALL STRUCTURAL PROTEIN 1.8-LIKE"/>
    <property type="match status" value="1"/>
</dbReference>
<evidence type="ECO:0000256" key="1">
    <source>
        <dbReference type="SAM" id="MobiDB-lite"/>
    </source>
</evidence>
<dbReference type="PANTHER" id="PTHR31286:SF99">
    <property type="entry name" value="DUF4283 DOMAIN-CONTAINING PROTEIN"/>
    <property type="match status" value="1"/>
</dbReference>
<organism evidence="2 3">
    <name type="scientific">Arachis hypogaea</name>
    <name type="common">Peanut</name>
    <dbReference type="NCBI Taxonomy" id="3818"/>
    <lineage>
        <taxon>Eukaryota</taxon>
        <taxon>Viridiplantae</taxon>
        <taxon>Streptophyta</taxon>
        <taxon>Embryophyta</taxon>
        <taxon>Tracheophyta</taxon>
        <taxon>Spermatophyta</taxon>
        <taxon>Magnoliopsida</taxon>
        <taxon>eudicotyledons</taxon>
        <taxon>Gunneridae</taxon>
        <taxon>Pentapetalae</taxon>
        <taxon>rosids</taxon>
        <taxon>fabids</taxon>
        <taxon>Fabales</taxon>
        <taxon>Fabaceae</taxon>
        <taxon>Papilionoideae</taxon>
        <taxon>50 kb inversion clade</taxon>
        <taxon>dalbergioids sensu lato</taxon>
        <taxon>Dalbergieae</taxon>
        <taxon>Pterocarpus clade</taxon>
        <taxon>Arachis</taxon>
    </lineage>
</organism>